<dbReference type="GO" id="GO:0000122">
    <property type="term" value="P:negative regulation of transcription by RNA polymerase II"/>
    <property type="evidence" value="ECO:0007669"/>
    <property type="project" value="TreeGrafter"/>
</dbReference>
<dbReference type="PANTHER" id="PTHR11736">
    <property type="entry name" value="MELANOMA-ASSOCIATED ANTIGEN MAGE ANTIGEN"/>
    <property type="match status" value="1"/>
</dbReference>
<dbReference type="GO" id="GO:0005634">
    <property type="term" value="C:nucleus"/>
    <property type="evidence" value="ECO:0007669"/>
    <property type="project" value="TreeGrafter"/>
</dbReference>
<reference evidence="3" key="1">
    <citation type="submission" date="2020-03" db="EMBL/GenBank/DDBJ databases">
        <title>Studies in the Genomics of Life Span.</title>
        <authorList>
            <person name="Glass D."/>
        </authorList>
    </citation>
    <scope>NUCLEOTIDE SEQUENCE</scope>
    <source>
        <strain evidence="3">LTLLF</strain>
        <tissue evidence="3">Muscle</tissue>
    </source>
</reference>
<proteinExistence type="predicted"/>
<accession>A0A8J6KUK1</accession>
<dbReference type="Pfam" id="PF01454">
    <property type="entry name" value="MAGE"/>
    <property type="match status" value="1"/>
</dbReference>
<dbReference type="InterPro" id="IPR041898">
    <property type="entry name" value="MAGE_WH1"/>
</dbReference>
<dbReference type="PANTHER" id="PTHR11736:SF55">
    <property type="entry name" value="1700080O16RIK PROTEIN"/>
    <property type="match status" value="1"/>
</dbReference>
<evidence type="ECO:0000256" key="1">
    <source>
        <dbReference type="SAM" id="MobiDB-lite"/>
    </source>
</evidence>
<dbReference type="Gene3D" id="1.10.10.1200">
    <property type="entry name" value="MAGE homology domain, winged helix WH1 motif"/>
    <property type="match status" value="1"/>
</dbReference>
<organism evidence="3 4">
    <name type="scientific">Microtus ochrogaster</name>
    <name type="common">Prairie vole</name>
    <dbReference type="NCBI Taxonomy" id="79684"/>
    <lineage>
        <taxon>Eukaryota</taxon>
        <taxon>Metazoa</taxon>
        <taxon>Chordata</taxon>
        <taxon>Craniata</taxon>
        <taxon>Vertebrata</taxon>
        <taxon>Euteleostomi</taxon>
        <taxon>Mammalia</taxon>
        <taxon>Eutheria</taxon>
        <taxon>Euarchontoglires</taxon>
        <taxon>Glires</taxon>
        <taxon>Rodentia</taxon>
        <taxon>Myomorpha</taxon>
        <taxon>Muroidea</taxon>
        <taxon>Cricetidae</taxon>
        <taxon>Arvicolinae</taxon>
        <taxon>Microtus</taxon>
    </lineage>
</organism>
<sequence>MDPTKISQVLHLPDSAQSQREARVGAQVPISEAGEEEATATTSGFVSLGGMLSSPHSAQRASSSPTAMNFIAVAPSAQASGNQASHVANPKSPLQNGLNSKSVDLVLFLLLKYRRKEITTRAEILHMVIGDHEAHYSVIFTKAADCMRLMFGLEIIENKPLGKPLVHSYSLVHDLGITYDGMQHGFPGIPKTGLVIVILCIIIIEDDCVSEGVLWRILNRMGLYAGSDHLLCGEPRRLITEHFVQKGYLEYRPVPDSDPPSQEFLWGPRAHAETTKVEVLKFFARVVKQDPISYVFPMQRDEIERSEATIPQTVALLP</sequence>
<dbReference type="InterPro" id="IPR002190">
    <property type="entry name" value="MHD_dom"/>
</dbReference>
<dbReference type="Proteomes" id="UP000710432">
    <property type="component" value="Unassembled WGS sequence"/>
</dbReference>
<gene>
    <name evidence="3" type="ORF">LTLLF_104090</name>
</gene>
<evidence type="ECO:0000313" key="4">
    <source>
        <dbReference type="Proteomes" id="UP000710432"/>
    </source>
</evidence>
<dbReference type="SMART" id="SM01373">
    <property type="entry name" value="MAGE"/>
    <property type="match status" value="1"/>
</dbReference>
<dbReference type="InterPro" id="IPR041899">
    <property type="entry name" value="MAGE_WH2"/>
</dbReference>
<feature type="region of interest" description="Disordered" evidence="1">
    <location>
        <begin position="13"/>
        <end position="39"/>
    </location>
</feature>
<comment type="caution">
    <text evidence="3">The sequence shown here is derived from an EMBL/GenBank/DDBJ whole genome shotgun (WGS) entry which is preliminary data.</text>
</comment>
<dbReference type="AlphaFoldDB" id="A0A8J6KUK1"/>
<dbReference type="EMBL" id="JAATJU010022845">
    <property type="protein sequence ID" value="KAH0509544.1"/>
    <property type="molecule type" value="Genomic_DNA"/>
</dbReference>
<feature type="domain" description="MAGE" evidence="2">
    <location>
        <begin position="98"/>
        <end position="294"/>
    </location>
</feature>
<dbReference type="PROSITE" id="PS50838">
    <property type="entry name" value="MAGE"/>
    <property type="match status" value="1"/>
</dbReference>
<dbReference type="FunFam" id="1.10.10.1210:FF:000001">
    <property type="entry name" value="melanoma-associated antigen D1"/>
    <property type="match status" value="1"/>
</dbReference>
<name>A0A8J6KUK1_MICOH</name>
<dbReference type="InterPro" id="IPR037445">
    <property type="entry name" value="MAGE"/>
</dbReference>
<dbReference type="Gene3D" id="1.10.10.1210">
    <property type="entry name" value="MAGE homology domain, winged helix WH2 motif"/>
    <property type="match status" value="1"/>
</dbReference>
<evidence type="ECO:0000313" key="3">
    <source>
        <dbReference type="EMBL" id="KAH0509544.1"/>
    </source>
</evidence>
<evidence type="ECO:0000259" key="2">
    <source>
        <dbReference type="PROSITE" id="PS50838"/>
    </source>
</evidence>
<protein>
    <submittedName>
        <fullName evidence="3">Melanoma-associated antigen 10</fullName>
    </submittedName>
</protein>